<name>V5SJL9_9HYPH</name>
<proteinExistence type="predicted"/>
<dbReference type="AlphaFoldDB" id="V5SJL9"/>
<feature type="compositionally biased region" description="Low complexity" evidence="1">
    <location>
        <begin position="219"/>
        <end position="243"/>
    </location>
</feature>
<feature type="compositionally biased region" description="Gly residues" evidence="1">
    <location>
        <begin position="472"/>
        <end position="482"/>
    </location>
</feature>
<dbReference type="STRING" id="1029756.W911_09505"/>
<evidence type="ECO:0008006" key="4">
    <source>
        <dbReference type="Google" id="ProtNLM"/>
    </source>
</evidence>
<dbReference type="Proteomes" id="UP000018542">
    <property type="component" value="Chromosome"/>
</dbReference>
<dbReference type="InterPro" id="IPR019632">
    <property type="entry name" value="DUF2497"/>
</dbReference>
<dbReference type="PATRIC" id="fig|1029756.8.peg.1978"/>
<dbReference type="RefSeq" id="WP_023787265.1">
    <property type="nucleotide sequence ID" value="NC_022997.1"/>
</dbReference>
<dbReference type="OrthoDB" id="7189469at2"/>
<evidence type="ECO:0000313" key="2">
    <source>
        <dbReference type="EMBL" id="AHB50159.1"/>
    </source>
</evidence>
<keyword evidence="3" id="KW-1185">Reference proteome</keyword>
<feature type="compositionally biased region" description="Pro residues" evidence="1">
    <location>
        <begin position="40"/>
        <end position="57"/>
    </location>
</feature>
<protein>
    <recommendedName>
        <fullName evidence="4">DUF2497 domain-containing protein</fullName>
    </recommendedName>
</protein>
<feature type="compositionally biased region" description="Low complexity" evidence="1">
    <location>
        <begin position="388"/>
        <end position="409"/>
    </location>
</feature>
<dbReference type="Pfam" id="PF10691">
    <property type="entry name" value="DUF2497"/>
    <property type="match status" value="1"/>
</dbReference>
<dbReference type="EMBL" id="CP006912">
    <property type="protein sequence ID" value="AHB50159.1"/>
    <property type="molecule type" value="Genomic_DNA"/>
</dbReference>
<feature type="compositionally biased region" description="Acidic residues" evidence="1">
    <location>
        <begin position="95"/>
        <end position="104"/>
    </location>
</feature>
<feature type="region of interest" description="Disordered" evidence="1">
    <location>
        <begin position="463"/>
        <end position="482"/>
    </location>
</feature>
<feature type="region of interest" description="Disordered" evidence="1">
    <location>
        <begin position="375"/>
        <end position="417"/>
    </location>
</feature>
<reference evidence="2 3" key="1">
    <citation type="journal article" date="2014" name="Genome Announc.">
        <title>Complete Genome Sequence of Hyphomicrobium nitrativorans Strain NL23, a Denitrifying Bacterium Isolated from Biofilm of a Methanol-Fed Denitrification System Treating Seawater at the Montreal Biodome.</title>
        <authorList>
            <person name="Martineau C."/>
            <person name="Villeneuve C."/>
            <person name="Mauffrey F."/>
            <person name="Villemur R."/>
        </authorList>
    </citation>
    <scope>NUCLEOTIDE SEQUENCE [LARGE SCALE GENOMIC DNA]</scope>
    <source>
        <strain evidence="2">NL23</strain>
    </source>
</reference>
<feature type="compositionally biased region" description="Low complexity" evidence="1">
    <location>
        <begin position="344"/>
        <end position="356"/>
    </location>
</feature>
<dbReference type="KEGG" id="hni:W911_09505"/>
<gene>
    <name evidence="2" type="ORF">W911_09505</name>
</gene>
<organism evidence="2 3">
    <name type="scientific">Hyphomicrobium nitrativorans NL23</name>
    <dbReference type="NCBI Taxonomy" id="1029756"/>
    <lineage>
        <taxon>Bacteria</taxon>
        <taxon>Pseudomonadati</taxon>
        <taxon>Pseudomonadota</taxon>
        <taxon>Alphaproteobacteria</taxon>
        <taxon>Hyphomicrobiales</taxon>
        <taxon>Hyphomicrobiaceae</taxon>
        <taxon>Hyphomicrobium</taxon>
    </lineage>
</organism>
<evidence type="ECO:0000313" key="3">
    <source>
        <dbReference type="Proteomes" id="UP000018542"/>
    </source>
</evidence>
<sequence>MNRPDKPGELSIDEILASIRQNVSEEPDAPAQSALDPVPEASPPVVPGHAAPPPLETPPSLQDRLNGTFGNGLSAGGARVAGPNGTKRLLPFDQDLADLLDEPDAANAASATPKPETRLAPEPGGHGATPPSVTNGPVEPAAAANAPSSPSPDAAASAPPAAPAPFGRGFAESAPAPRPQTFGFPPLTNRKGFFPPERPEPVLPPVRSDDLAKTAAPNPLLAAKEPSPAPALSSSSSANASAADRVSTADPATRFPDFGSVVPSDVAGRGQPTPDSAFGAPPRVGSGAAAHVGTNGFSLRLPQLDQSEPHTSLGRAPPSPSLSTAASPVVPNPAAPEPAKTSFGAKPDAAPVAADAAGKDAAADALGALAQGLAASTAKSDMPDGVGAAALQDRARASSASAQAAASPLPAAPPATAPVATQLVSEADAAPGRTLEDVVADMLRPMLQKWVAENMPRIMEKALRSEMQRTLGSGGGTKPPGS</sequence>
<dbReference type="HOGENOM" id="CLU_606570_0_0_5"/>
<feature type="compositionally biased region" description="Low complexity" evidence="1">
    <location>
        <begin position="140"/>
        <end position="159"/>
    </location>
</feature>
<evidence type="ECO:0000256" key="1">
    <source>
        <dbReference type="SAM" id="MobiDB-lite"/>
    </source>
</evidence>
<feature type="region of interest" description="Disordered" evidence="1">
    <location>
        <begin position="21"/>
        <end position="358"/>
    </location>
</feature>
<accession>V5SJL9</accession>